<dbReference type="InterPro" id="IPR038740">
    <property type="entry name" value="BioF2-like_GNAT_dom"/>
</dbReference>
<accession>A0ABY7RZI1</accession>
<keyword evidence="2" id="KW-0808">Transferase</keyword>
<gene>
    <name evidence="8" type="ORF">MUN68_003390</name>
</gene>
<organism evidence="8 9">
    <name type="scientific">Psychroserpens ponticola</name>
    <dbReference type="NCBI Taxonomy" id="2932268"/>
    <lineage>
        <taxon>Bacteria</taxon>
        <taxon>Pseudomonadati</taxon>
        <taxon>Bacteroidota</taxon>
        <taxon>Flavobacteriia</taxon>
        <taxon>Flavobacteriales</taxon>
        <taxon>Flavobacteriaceae</taxon>
        <taxon>Psychroserpens</taxon>
    </lineage>
</organism>
<name>A0ABY7RZI1_9FLAO</name>
<evidence type="ECO:0000313" key="9">
    <source>
        <dbReference type="Proteomes" id="UP001202717"/>
    </source>
</evidence>
<dbReference type="InterPro" id="IPR050644">
    <property type="entry name" value="PG_Glycine_Bridge_Synth"/>
</dbReference>
<dbReference type="Pfam" id="PF13480">
    <property type="entry name" value="Acetyltransf_6"/>
    <property type="match status" value="1"/>
</dbReference>
<dbReference type="SUPFAM" id="SSF55729">
    <property type="entry name" value="Acyl-CoA N-acyltransferases (Nat)"/>
    <property type="match status" value="2"/>
</dbReference>
<dbReference type="InterPro" id="IPR003447">
    <property type="entry name" value="FEMABX"/>
</dbReference>
<evidence type="ECO:0000256" key="1">
    <source>
        <dbReference type="ARBA" id="ARBA00009943"/>
    </source>
</evidence>
<feature type="domain" description="BioF2-like acetyltransferase" evidence="7">
    <location>
        <begin position="171"/>
        <end position="298"/>
    </location>
</feature>
<keyword evidence="4" id="KW-0573">Peptidoglycan synthesis</keyword>
<evidence type="ECO:0000259" key="7">
    <source>
        <dbReference type="Pfam" id="PF13480"/>
    </source>
</evidence>
<dbReference type="Gene3D" id="3.40.630.30">
    <property type="match status" value="2"/>
</dbReference>
<proteinExistence type="inferred from homology"/>
<evidence type="ECO:0000256" key="2">
    <source>
        <dbReference type="ARBA" id="ARBA00022679"/>
    </source>
</evidence>
<dbReference type="InterPro" id="IPR016181">
    <property type="entry name" value="Acyl_CoA_acyltransferase"/>
</dbReference>
<reference evidence="8 9" key="1">
    <citation type="submission" date="2023-01" db="EMBL/GenBank/DDBJ databases">
        <title>Psychroserpens ponticola sp. nov., isolated from seawater.</title>
        <authorList>
            <person name="Kristyanto S."/>
            <person name="Jung J."/>
            <person name="Kim J.M."/>
            <person name="Jeon C.O."/>
        </authorList>
    </citation>
    <scope>NUCLEOTIDE SEQUENCE [LARGE SCALE GENOMIC DNA]</scope>
    <source>
        <strain evidence="8 9">MSW6</strain>
    </source>
</reference>
<evidence type="ECO:0000256" key="4">
    <source>
        <dbReference type="ARBA" id="ARBA00022984"/>
    </source>
</evidence>
<dbReference type="PANTHER" id="PTHR36174">
    <property type="entry name" value="LIPID II:GLYCINE GLYCYLTRANSFERASE"/>
    <property type="match status" value="1"/>
</dbReference>
<keyword evidence="9" id="KW-1185">Reference proteome</keyword>
<protein>
    <submittedName>
        <fullName evidence="8">Peptidoglycan bridge formation glycyltransferase FemA/FemB family protein</fullName>
    </submittedName>
</protein>
<dbReference type="PANTHER" id="PTHR36174:SF1">
    <property type="entry name" value="LIPID II:GLYCINE GLYCYLTRANSFERASE"/>
    <property type="match status" value="1"/>
</dbReference>
<sequence length="357" mass="41390">MKELIFTKDSAWLKKWDEFLVNNPKGSHLILSDWLKSYKSYGFDFELGLVLENDKIVGGYGAVIPKFMFFKFYIIPHGLVYDSDYEHLFETHVPEIKNRAKQKGCCYMQISVPLSSNKMIHANTYRPQDVSFLEPILKKGKLFNYVYSGYGLNWVELQGFNEEELLNTLKSNTRRDIRAGLRKHDAFRLLTTESDIKRAYQLCQQNADEHGYALRSWTDFKTTVLDLIEKGIAHFIGVFKDEDQKGAVFIVQSGGFYTYIFGGTKREHPNLLSGYVLQWEALKMSINKNFNGYNISMGGSRGVLNFKSKFSTTAIPYENPHYHSVLNGFYFKLFLFLDKYLEPYKAKISKVLSKLSR</sequence>
<dbReference type="RefSeq" id="WP_249995313.1">
    <property type="nucleotide sequence ID" value="NZ_CP116221.1"/>
</dbReference>
<keyword evidence="3" id="KW-0133">Cell shape</keyword>
<keyword evidence="5" id="KW-0012">Acyltransferase</keyword>
<keyword evidence="6" id="KW-0961">Cell wall biogenesis/degradation</keyword>
<comment type="similarity">
    <text evidence="1">Belongs to the FemABX family.</text>
</comment>
<evidence type="ECO:0000256" key="6">
    <source>
        <dbReference type="ARBA" id="ARBA00023316"/>
    </source>
</evidence>
<evidence type="ECO:0000256" key="5">
    <source>
        <dbReference type="ARBA" id="ARBA00023315"/>
    </source>
</evidence>
<evidence type="ECO:0000313" key="8">
    <source>
        <dbReference type="EMBL" id="WCO02545.1"/>
    </source>
</evidence>
<dbReference type="PROSITE" id="PS51191">
    <property type="entry name" value="FEMABX"/>
    <property type="match status" value="1"/>
</dbReference>
<dbReference type="EMBL" id="CP116221">
    <property type="protein sequence ID" value="WCO02545.1"/>
    <property type="molecule type" value="Genomic_DNA"/>
</dbReference>
<evidence type="ECO:0000256" key="3">
    <source>
        <dbReference type="ARBA" id="ARBA00022960"/>
    </source>
</evidence>
<dbReference type="Proteomes" id="UP001202717">
    <property type="component" value="Chromosome"/>
</dbReference>